<dbReference type="EMBL" id="AUYB01000136">
    <property type="protein sequence ID" value="KZN31652.1"/>
    <property type="molecule type" value="Genomic_DNA"/>
</dbReference>
<gene>
    <name evidence="2" type="ORF">N475_04155</name>
</gene>
<sequence length="222" mass="25593">MYLFKTIMKQILLFLLFLTLSACSSVTDTKDPDFLNLKPEFSIVLGYINKTEYLPEIESQCAKGHICISLDPPPLKLNIVVEDVIYGDMQSKSVTAYTTSHYGLSTYPEDVYYLFMLKTNGKEIIIPRYSPKEIALDIDEQPTLPMFSIDDIPEWIPCNISHLNKMIEYDGSYEHVLYAIEDFTPEELKEMESFAVISEYSVRIVRGIYLSDIKRYLSKQSC</sequence>
<evidence type="ECO:0000313" key="2">
    <source>
        <dbReference type="EMBL" id="KZN31652.1"/>
    </source>
</evidence>
<evidence type="ECO:0000256" key="1">
    <source>
        <dbReference type="SAM" id="SignalP"/>
    </source>
</evidence>
<evidence type="ECO:0008006" key="4">
    <source>
        <dbReference type="Google" id="ProtNLM"/>
    </source>
</evidence>
<feature type="chain" id="PRO_5007880928" description="DUF4384 domain-containing protein" evidence="1">
    <location>
        <begin position="25"/>
        <end position="222"/>
    </location>
</feature>
<accession>A0A166V2R2</accession>
<protein>
    <recommendedName>
        <fullName evidence="4">DUF4384 domain-containing protein</fullName>
    </recommendedName>
</protein>
<organism evidence="2 3">
    <name type="scientific">Pseudoalteromonas luteoviolacea DSM 6061</name>
    <dbReference type="NCBI Taxonomy" id="1365250"/>
    <lineage>
        <taxon>Bacteria</taxon>
        <taxon>Pseudomonadati</taxon>
        <taxon>Pseudomonadota</taxon>
        <taxon>Gammaproteobacteria</taxon>
        <taxon>Alteromonadales</taxon>
        <taxon>Pseudoalteromonadaceae</taxon>
        <taxon>Pseudoalteromonas</taxon>
    </lineage>
</organism>
<dbReference type="PROSITE" id="PS51257">
    <property type="entry name" value="PROKAR_LIPOPROTEIN"/>
    <property type="match status" value="1"/>
</dbReference>
<comment type="caution">
    <text evidence="2">The sequence shown here is derived from an EMBL/GenBank/DDBJ whole genome shotgun (WGS) entry which is preliminary data.</text>
</comment>
<proteinExistence type="predicted"/>
<feature type="signal peptide" evidence="1">
    <location>
        <begin position="1"/>
        <end position="24"/>
    </location>
</feature>
<dbReference type="PATRIC" id="fig|1365250.3.peg.4392"/>
<evidence type="ECO:0000313" key="3">
    <source>
        <dbReference type="Proteomes" id="UP000076643"/>
    </source>
</evidence>
<reference evidence="2 3" key="1">
    <citation type="submission" date="2013-07" db="EMBL/GenBank/DDBJ databases">
        <title>Comparative Genomic and Metabolomic Analysis of Twelve Strains of Pseudoalteromonas luteoviolacea.</title>
        <authorList>
            <person name="Vynne N.G."/>
            <person name="Mansson M."/>
            <person name="Gram L."/>
        </authorList>
    </citation>
    <scope>NUCLEOTIDE SEQUENCE [LARGE SCALE GENOMIC DNA]</scope>
    <source>
        <strain evidence="2 3">DSM 6061</strain>
    </source>
</reference>
<keyword evidence="3" id="KW-1185">Reference proteome</keyword>
<dbReference type="AlphaFoldDB" id="A0A166V2R2"/>
<name>A0A166V2R2_9GAMM</name>
<dbReference type="Proteomes" id="UP000076643">
    <property type="component" value="Unassembled WGS sequence"/>
</dbReference>
<keyword evidence="1" id="KW-0732">Signal</keyword>